<dbReference type="PROSITE" id="PS50937">
    <property type="entry name" value="HTH_MERR_2"/>
    <property type="match status" value="1"/>
</dbReference>
<sequence>MRSSELAALAGVTVRALRHYHQIGLLDEPGRSVNGYRDYDVRHLVRILRIARLTGLGVPLAGLPAVLDDPGAAEAVLDELDQRAAAEIELLTDRRAVIAGLRSQGGMPDLPPELASYGPTLNAAADIAPDLARFERDQIVLLAHLIGKSATADLACALAELAVLTPAITALLRRFAALGPDTPGEATDQLAEELAAHYRPMLEHVPDVEIGAEVPCLLGEHTEYILNEQQRRASRIFQERVERAGR</sequence>
<dbReference type="SUPFAM" id="SSF46955">
    <property type="entry name" value="Putative DNA-binding domain"/>
    <property type="match status" value="1"/>
</dbReference>
<organism evidence="3 4">
    <name type="scientific">Amycolatopsis antarctica</name>
    <dbReference type="NCBI Taxonomy" id="1854586"/>
    <lineage>
        <taxon>Bacteria</taxon>
        <taxon>Bacillati</taxon>
        <taxon>Actinomycetota</taxon>
        <taxon>Actinomycetes</taxon>
        <taxon>Pseudonocardiales</taxon>
        <taxon>Pseudonocardiaceae</taxon>
        <taxon>Amycolatopsis</taxon>
    </lineage>
</organism>
<dbReference type="InParanoid" id="A0A263CYC4"/>
<dbReference type="GO" id="GO:0003700">
    <property type="term" value="F:DNA-binding transcription factor activity"/>
    <property type="evidence" value="ECO:0007669"/>
    <property type="project" value="InterPro"/>
</dbReference>
<dbReference type="AlphaFoldDB" id="A0A263CYC4"/>
<dbReference type="Proteomes" id="UP000242444">
    <property type="component" value="Unassembled WGS sequence"/>
</dbReference>
<keyword evidence="1" id="KW-0238">DNA-binding</keyword>
<dbReference type="InterPro" id="IPR009061">
    <property type="entry name" value="DNA-bd_dom_put_sf"/>
</dbReference>
<keyword evidence="4" id="KW-1185">Reference proteome</keyword>
<dbReference type="EMBL" id="NKYE01000015">
    <property type="protein sequence ID" value="OZM71101.1"/>
    <property type="molecule type" value="Genomic_DNA"/>
</dbReference>
<dbReference type="SMART" id="SM00422">
    <property type="entry name" value="HTH_MERR"/>
    <property type="match status" value="1"/>
</dbReference>
<dbReference type="Gene3D" id="1.10.1660.10">
    <property type="match status" value="1"/>
</dbReference>
<dbReference type="InterPro" id="IPR000551">
    <property type="entry name" value="MerR-type_HTH_dom"/>
</dbReference>
<name>A0A263CYC4_9PSEU</name>
<dbReference type="InterPro" id="IPR047057">
    <property type="entry name" value="MerR_fam"/>
</dbReference>
<protein>
    <submittedName>
        <fullName evidence="3">MerR family transcriptional regulator</fullName>
    </submittedName>
</protein>
<dbReference type="PANTHER" id="PTHR30204:SF93">
    <property type="entry name" value="HTH MERR-TYPE DOMAIN-CONTAINING PROTEIN"/>
    <property type="match status" value="1"/>
</dbReference>
<dbReference type="CDD" id="cd00592">
    <property type="entry name" value="HTH_MerR-like"/>
    <property type="match status" value="1"/>
</dbReference>
<accession>A0A263CYC4</accession>
<feature type="domain" description="HTH merR-type" evidence="2">
    <location>
        <begin position="1"/>
        <end position="69"/>
    </location>
</feature>
<evidence type="ECO:0000313" key="3">
    <source>
        <dbReference type="EMBL" id="OZM71101.1"/>
    </source>
</evidence>
<dbReference type="Pfam" id="PF13411">
    <property type="entry name" value="MerR_1"/>
    <property type="match status" value="1"/>
</dbReference>
<reference evidence="3 4" key="1">
    <citation type="submission" date="2017-07" db="EMBL/GenBank/DDBJ databases">
        <title>Amycolatopsis antarcticus sp. nov., isolated from the surface of an Antarcticus brown macroalga.</title>
        <authorList>
            <person name="Wang J."/>
            <person name="Leiva S."/>
            <person name="Huang J."/>
            <person name="Huang Y."/>
        </authorList>
    </citation>
    <scope>NUCLEOTIDE SEQUENCE [LARGE SCALE GENOMIC DNA]</scope>
    <source>
        <strain evidence="3 4">AU-G6</strain>
    </source>
</reference>
<dbReference type="PANTHER" id="PTHR30204">
    <property type="entry name" value="REDOX-CYCLING DRUG-SENSING TRANSCRIPTIONAL ACTIVATOR SOXR"/>
    <property type="match status" value="1"/>
</dbReference>
<dbReference type="OrthoDB" id="4569196at2"/>
<evidence type="ECO:0000313" key="4">
    <source>
        <dbReference type="Proteomes" id="UP000242444"/>
    </source>
</evidence>
<proteinExistence type="predicted"/>
<comment type="caution">
    <text evidence="3">The sequence shown here is derived from an EMBL/GenBank/DDBJ whole genome shotgun (WGS) entry which is preliminary data.</text>
</comment>
<evidence type="ECO:0000259" key="2">
    <source>
        <dbReference type="PROSITE" id="PS50937"/>
    </source>
</evidence>
<dbReference type="GO" id="GO:0003677">
    <property type="term" value="F:DNA binding"/>
    <property type="evidence" value="ECO:0007669"/>
    <property type="project" value="UniProtKB-KW"/>
</dbReference>
<evidence type="ECO:0000256" key="1">
    <source>
        <dbReference type="ARBA" id="ARBA00023125"/>
    </source>
</evidence>
<gene>
    <name evidence="3" type="ORF">CFN78_21775</name>
</gene>
<dbReference type="RefSeq" id="WP_094864721.1">
    <property type="nucleotide sequence ID" value="NZ_NKYE01000015.1"/>
</dbReference>